<evidence type="ECO:0000313" key="1">
    <source>
        <dbReference type="EMBL" id="KAH3875510.1"/>
    </source>
</evidence>
<sequence length="376" mass="42207">MKENEDNATNKDLPYTMNNRNVLTDLYKVVDGVHDRQCDYHVASYMSSVLEVRKCRENLWRNMNRMEIYTKDLPHPFSTLTTWLQPCIDPRQTIWLPPYFGLCTVPGKMLTMWLLPYVAPAIRRYLPGDVDQSTSDHMAPAILQSLPVPHRSPDLPEPQEWRRSCSCGPSPPCTVQDVDHDIVHVASAMRWSTSDHMAPTIRQSMLSDVNHMAFAMRRSMSDHIASTVLRSLPGDITGHVITGPFTGSLVIDRSGLGHGQQSPVFDRSGHWAGCRPHDFSHASVNIRPYGSRHTLVFARYLKDKGVEASGHRSLTGLVQSLGTSPVPSITKYYLETSLTGHIIMPPFEEEGSLVIDRSVTHHRLLPGDVNGHIITS</sequence>
<gene>
    <name evidence="1" type="ORF">DPMN_038777</name>
</gene>
<dbReference type="EMBL" id="JAIWYP010000002">
    <property type="protein sequence ID" value="KAH3875510.1"/>
    <property type="molecule type" value="Genomic_DNA"/>
</dbReference>
<organism evidence="1 2">
    <name type="scientific">Dreissena polymorpha</name>
    <name type="common">Zebra mussel</name>
    <name type="synonym">Mytilus polymorpha</name>
    <dbReference type="NCBI Taxonomy" id="45954"/>
    <lineage>
        <taxon>Eukaryota</taxon>
        <taxon>Metazoa</taxon>
        <taxon>Spiralia</taxon>
        <taxon>Lophotrochozoa</taxon>
        <taxon>Mollusca</taxon>
        <taxon>Bivalvia</taxon>
        <taxon>Autobranchia</taxon>
        <taxon>Heteroconchia</taxon>
        <taxon>Euheterodonta</taxon>
        <taxon>Imparidentia</taxon>
        <taxon>Neoheterodontei</taxon>
        <taxon>Myida</taxon>
        <taxon>Dreissenoidea</taxon>
        <taxon>Dreissenidae</taxon>
        <taxon>Dreissena</taxon>
    </lineage>
</organism>
<evidence type="ECO:0000313" key="2">
    <source>
        <dbReference type="Proteomes" id="UP000828390"/>
    </source>
</evidence>
<dbReference type="AlphaFoldDB" id="A0A9D4MDS2"/>
<name>A0A9D4MDS2_DREPO</name>
<comment type="caution">
    <text evidence="1">The sequence shown here is derived from an EMBL/GenBank/DDBJ whole genome shotgun (WGS) entry which is preliminary data.</text>
</comment>
<accession>A0A9D4MDS2</accession>
<protein>
    <submittedName>
        <fullName evidence="1">Uncharacterized protein</fullName>
    </submittedName>
</protein>
<reference evidence="1" key="2">
    <citation type="submission" date="2020-11" db="EMBL/GenBank/DDBJ databases">
        <authorList>
            <person name="McCartney M.A."/>
            <person name="Auch B."/>
            <person name="Kono T."/>
            <person name="Mallez S."/>
            <person name="Becker A."/>
            <person name="Gohl D.M."/>
            <person name="Silverstein K.A.T."/>
            <person name="Koren S."/>
            <person name="Bechman K.B."/>
            <person name="Herman A."/>
            <person name="Abrahante J.E."/>
            <person name="Garbe J."/>
        </authorList>
    </citation>
    <scope>NUCLEOTIDE SEQUENCE</scope>
    <source>
        <strain evidence="1">Duluth1</strain>
        <tissue evidence="1">Whole animal</tissue>
    </source>
</reference>
<keyword evidence="2" id="KW-1185">Reference proteome</keyword>
<dbReference type="Proteomes" id="UP000828390">
    <property type="component" value="Unassembled WGS sequence"/>
</dbReference>
<proteinExistence type="predicted"/>
<reference evidence="1" key="1">
    <citation type="journal article" date="2019" name="bioRxiv">
        <title>The Genome of the Zebra Mussel, Dreissena polymorpha: A Resource for Invasive Species Research.</title>
        <authorList>
            <person name="McCartney M.A."/>
            <person name="Auch B."/>
            <person name="Kono T."/>
            <person name="Mallez S."/>
            <person name="Zhang Y."/>
            <person name="Obille A."/>
            <person name="Becker A."/>
            <person name="Abrahante J.E."/>
            <person name="Garbe J."/>
            <person name="Badalamenti J.P."/>
            <person name="Herman A."/>
            <person name="Mangelson H."/>
            <person name="Liachko I."/>
            <person name="Sullivan S."/>
            <person name="Sone E.D."/>
            <person name="Koren S."/>
            <person name="Silverstein K.A.T."/>
            <person name="Beckman K.B."/>
            <person name="Gohl D.M."/>
        </authorList>
    </citation>
    <scope>NUCLEOTIDE SEQUENCE</scope>
    <source>
        <strain evidence="1">Duluth1</strain>
        <tissue evidence="1">Whole animal</tissue>
    </source>
</reference>